<accession>A0ABD5Y253</accession>
<dbReference type="RefSeq" id="WP_274322549.1">
    <property type="nucleotide sequence ID" value="NZ_CP118158.1"/>
</dbReference>
<protein>
    <submittedName>
        <fullName evidence="4">Helix-turn-helix domain-containing protein</fullName>
    </submittedName>
</protein>
<dbReference type="AlphaFoldDB" id="A0ABD5Y253"/>
<name>A0ABD5Y253_9EURY</name>
<evidence type="ECO:0000259" key="3">
    <source>
        <dbReference type="Pfam" id="PF04967"/>
    </source>
</evidence>
<keyword evidence="1" id="KW-0805">Transcription regulation</keyword>
<keyword evidence="2" id="KW-0804">Transcription</keyword>
<evidence type="ECO:0000313" key="5">
    <source>
        <dbReference type="Proteomes" id="UP001596432"/>
    </source>
</evidence>
<evidence type="ECO:0000256" key="2">
    <source>
        <dbReference type="ARBA" id="ARBA00023163"/>
    </source>
</evidence>
<dbReference type="PANTHER" id="PTHR34236">
    <property type="entry name" value="DIMETHYL SULFOXIDE REDUCTASE TRANSCRIPTIONAL ACTIVATOR"/>
    <property type="match status" value="1"/>
</dbReference>
<dbReference type="PANTHER" id="PTHR34236:SF1">
    <property type="entry name" value="DIMETHYL SULFOXIDE REDUCTASE TRANSCRIPTIONAL ACTIVATOR"/>
    <property type="match status" value="1"/>
</dbReference>
<keyword evidence="5" id="KW-1185">Reference proteome</keyword>
<dbReference type="Pfam" id="PF04967">
    <property type="entry name" value="HTH_10"/>
    <property type="match status" value="1"/>
</dbReference>
<evidence type="ECO:0000256" key="1">
    <source>
        <dbReference type="ARBA" id="ARBA00023015"/>
    </source>
</evidence>
<gene>
    <name evidence="4" type="ORF">ACFQMA_16715</name>
</gene>
<organism evidence="4 5">
    <name type="scientific">Halosimplex aquaticum</name>
    <dbReference type="NCBI Taxonomy" id="3026162"/>
    <lineage>
        <taxon>Archaea</taxon>
        <taxon>Methanobacteriati</taxon>
        <taxon>Methanobacteriota</taxon>
        <taxon>Stenosarchaea group</taxon>
        <taxon>Halobacteria</taxon>
        <taxon>Halobacteriales</taxon>
        <taxon>Haloarculaceae</taxon>
        <taxon>Halosimplex</taxon>
    </lineage>
</organism>
<dbReference type="Proteomes" id="UP001596432">
    <property type="component" value="Unassembled WGS sequence"/>
</dbReference>
<sequence>MALRAEYEIGCDALPLVDVAAAVPDADIELAISPGTSERPRFTARVVGSEETVAAVEDEFERTPFVGEYTLVTREGEANRYTILPGTSMAEQLGDHLDDLDDLRALYETPTHIERIRATPTGWVQCGRFADRAAFDELRTFWQRNVPFRLRKLTRVGDDADGPAGPGLDSDDGLTDAQRDAVRTAYEMGYFEIPRTASLDDVAAELGISASSCSERLRRAQTHLVEAHVDVTDWRRSRQPLKRPHD</sequence>
<reference evidence="4 5" key="1">
    <citation type="journal article" date="2019" name="Int. J. Syst. Evol. Microbiol.">
        <title>The Global Catalogue of Microorganisms (GCM) 10K type strain sequencing project: providing services to taxonomists for standard genome sequencing and annotation.</title>
        <authorList>
            <consortium name="The Broad Institute Genomics Platform"/>
            <consortium name="The Broad Institute Genome Sequencing Center for Infectious Disease"/>
            <person name="Wu L."/>
            <person name="Ma J."/>
        </authorList>
    </citation>
    <scope>NUCLEOTIDE SEQUENCE [LARGE SCALE GENOMIC DNA]</scope>
    <source>
        <strain evidence="4 5">XZYJT29</strain>
    </source>
</reference>
<comment type="caution">
    <text evidence="4">The sequence shown here is derived from an EMBL/GenBank/DDBJ whole genome shotgun (WGS) entry which is preliminary data.</text>
</comment>
<dbReference type="InterPro" id="IPR007050">
    <property type="entry name" value="HTH_bacterioopsin"/>
</dbReference>
<feature type="domain" description="HTH bat-type" evidence="3">
    <location>
        <begin position="174"/>
        <end position="225"/>
    </location>
</feature>
<evidence type="ECO:0000313" key="4">
    <source>
        <dbReference type="EMBL" id="MFC7141468.1"/>
    </source>
</evidence>
<proteinExistence type="predicted"/>
<dbReference type="GeneID" id="78821781"/>
<dbReference type="EMBL" id="JBHTAS010000001">
    <property type="protein sequence ID" value="MFC7141468.1"/>
    <property type="molecule type" value="Genomic_DNA"/>
</dbReference>